<dbReference type="AlphaFoldDB" id="A0A8H7N470"/>
<comment type="caution">
    <text evidence="1">The sequence shown here is derived from an EMBL/GenBank/DDBJ whole genome shotgun (WGS) entry which is preliminary data.</text>
</comment>
<evidence type="ECO:0000313" key="1">
    <source>
        <dbReference type="EMBL" id="KAF9748366.1"/>
    </source>
</evidence>
<organism evidence="1 2">
    <name type="scientific">Bionectria ochroleuca</name>
    <name type="common">Gliocladium roseum</name>
    <dbReference type="NCBI Taxonomy" id="29856"/>
    <lineage>
        <taxon>Eukaryota</taxon>
        <taxon>Fungi</taxon>
        <taxon>Dikarya</taxon>
        <taxon>Ascomycota</taxon>
        <taxon>Pezizomycotina</taxon>
        <taxon>Sordariomycetes</taxon>
        <taxon>Hypocreomycetidae</taxon>
        <taxon>Hypocreales</taxon>
        <taxon>Bionectriaceae</taxon>
        <taxon>Clonostachys</taxon>
    </lineage>
</organism>
<sequence>MRHGRGAVVQKQADHFMAPVEGGNEERDILVGSLDLAVYHASLHEDADYLLVARVHSRVEWFPIVLVDQQRAEAPVLELACPEGVEHILVPHAGRAGDVAELHNVDAAAGRPLDRAHVAAVDGPGQGRRLGAGMVAAVQLGHQRVEQAHAGPAQGAEVSLVRDMG</sequence>
<accession>A0A8H7N470</accession>
<proteinExistence type="predicted"/>
<dbReference type="Proteomes" id="UP000616885">
    <property type="component" value="Unassembled WGS sequence"/>
</dbReference>
<protein>
    <submittedName>
        <fullName evidence="1">Uncharacterized protein</fullName>
    </submittedName>
</protein>
<name>A0A8H7N470_BIOOC</name>
<dbReference type="EMBL" id="JADCTT010000009">
    <property type="protein sequence ID" value="KAF9748366.1"/>
    <property type="molecule type" value="Genomic_DNA"/>
</dbReference>
<gene>
    <name evidence="1" type="ORF">IM811_017871</name>
</gene>
<reference evidence="1" key="1">
    <citation type="submission" date="2020-10" db="EMBL/GenBank/DDBJ databases">
        <title>High-Quality Genome Resource of Clonostachys rosea strain S41 by Oxford Nanopore Long-Read Sequencing.</title>
        <authorList>
            <person name="Wang H."/>
        </authorList>
    </citation>
    <scope>NUCLEOTIDE SEQUENCE</scope>
    <source>
        <strain evidence="1">S41</strain>
    </source>
</reference>
<evidence type="ECO:0000313" key="2">
    <source>
        <dbReference type="Proteomes" id="UP000616885"/>
    </source>
</evidence>